<keyword evidence="2" id="KW-1185">Reference proteome</keyword>
<dbReference type="STRING" id="1048983.EL17_04610"/>
<dbReference type="EMBL" id="JMIH01000014">
    <property type="protein sequence ID" value="KEO74963.1"/>
    <property type="molecule type" value="Genomic_DNA"/>
</dbReference>
<dbReference type="Proteomes" id="UP000027821">
    <property type="component" value="Unassembled WGS sequence"/>
</dbReference>
<protein>
    <submittedName>
        <fullName evidence="1">Uncharacterized protein</fullName>
    </submittedName>
</protein>
<name>A0A074L546_9BACT</name>
<gene>
    <name evidence="1" type="ORF">EL17_04610</name>
</gene>
<evidence type="ECO:0000313" key="1">
    <source>
        <dbReference type="EMBL" id="KEO74963.1"/>
    </source>
</evidence>
<organism evidence="1 2">
    <name type="scientific">Anditalea andensis</name>
    <dbReference type="NCBI Taxonomy" id="1048983"/>
    <lineage>
        <taxon>Bacteria</taxon>
        <taxon>Pseudomonadati</taxon>
        <taxon>Bacteroidota</taxon>
        <taxon>Cytophagia</taxon>
        <taxon>Cytophagales</taxon>
        <taxon>Cytophagaceae</taxon>
        <taxon>Anditalea</taxon>
    </lineage>
</organism>
<dbReference type="eggNOG" id="ENOG502ZBQR">
    <property type="taxonomic scope" value="Bacteria"/>
</dbReference>
<sequence>MAVPKFFLLLCLIIYSRIGSLYPVNAQTASLQKTIRATNIQHTMTTRPDLRGGNMIFGIPDAPNHLVGNYYLDNKWNMASLMLYKNEEILLDQWVRYNIASNYFEILSQKDGTVKTIPGLRVHNLVWVDSLHRVPRYFINGMDLKEIGAPVTGFYEVLVDGELSLLRRTIATVKKSNYNTALMIGNKNDEIKKRDVYYYIQNDQVIEVPRNHKKLIQLFEEDKQKQLARYIKENNPNKKEVSGLYRVFSYYNSLFENADPIPQID</sequence>
<accession>A0A074L546</accession>
<dbReference type="OrthoDB" id="759189at2"/>
<comment type="caution">
    <text evidence="1">The sequence shown here is derived from an EMBL/GenBank/DDBJ whole genome shotgun (WGS) entry which is preliminary data.</text>
</comment>
<dbReference type="AlphaFoldDB" id="A0A074L546"/>
<dbReference type="RefSeq" id="WP_051719826.1">
    <property type="nucleotide sequence ID" value="NZ_JMIH01000014.1"/>
</dbReference>
<evidence type="ECO:0000313" key="2">
    <source>
        <dbReference type="Proteomes" id="UP000027821"/>
    </source>
</evidence>
<proteinExistence type="predicted"/>
<reference evidence="1 2" key="1">
    <citation type="submission" date="2014-04" db="EMBL/GenBank/DDBJ databases">
        <title>Characterization and application of a salt tolerant electro-active bacterium.</title>
        <authorList>
            <person name="Yang L."/>
            <person name="Wei S."/>
            <person name="Tay Q.X.M."/>
        </authorList>
    </citation>
    <scope>NUCLEOTIDE SEQUENCE [LARGE SCALE GENOMIC DNA]</scope>
    <source>
        <strain evidence="1 2">LY1</strain>
    </source>
</reference>